<gene>
    <name evidence="1" type="ORF">IT779_09655</name>
</gene>
<organism evidence="1 2">
    <name type="scientific">Nocardia bovistercoris</name>
    <dbReference type="NCBI Taxonomy" id="2785916"/>
    <lineage>
        <taxon>Bacteria</taxon>
        <taxon>Bacillati</taxon>
        <taxon>Actinomycetota</taxon>
        <taxon>Actinomycetes</taxon>
        <taxon>Mycobacteriales</taxon>
        <taxon>Nocardiaceae</taxon>
        <taxon>Nocardia</taxon>
    </lineage>
</organism>
<accession>A0A931I9U4</accession>
<dbReference type="Proteomes" id="UP000655751">
    <property type="component" value="Unassembled WGS sequence"/>
</dbReference>
<dbReference type="EMBL" id="JADMLG010000003">
    <property type="protein sequence ID" value="MBH0776548.1"/>
    <property type="molecule type" value="Genomic_DNA"/>
</dbReference>
<dbReference type="AlphaFoldDB" id="A0A931I9U4"/>
<keyword evidence="2" id="KW-1185">Reference proteome</keyword>
<evidence type="ECO:0000313" key="2">
    <source>
        <dbReference type="Proteomes" id="UP000655751"/>
    </source>
</evidence>
<evidence type="ECO:0000313" key="1">
    <source>
        <dbReference type="EMBL" id="MBH0776548.1"/>
    </source>
</evidence>
<sequence>MSGIEVWTPAERLLANIARAGYESIDEFIARLRVDPMADTVELPAVTDFWDVPRKQAS</sequence>
<protein>
    <submittedName>
        <fullName evidence="1">Uncharacterized protein</fullName>
    </submittedName>
</protein>
<name>A0A931I9U4_9NOCA</name>
<dbReference type="RefSeq" id="WP_196148881.1">
    <property type="nucleotide sequence ID" value="NZ_JADMLG010000003.1"/>
</dbReference>
<comment type="caution">
    <text evidence="1">The sequence shown here is derived from an EMBL/GenBank/DDBJ whole genome shotgun (WGS) entry which is preliminary data.</text>
</comment>
<reference evidence="1" key="1">
    <citation type="submission" date="2020-11" db="EMBL/GenBank/DDBJ databases">
        <title>Nocardia NEAU-351.nov., a novel actinomycete isolated from the cow dung.</title>
        <authorList>
            <person name="Zhang X."/>
        </authorList>
    </citation>
    <scope>NUCLEOTIDE SEQUENCE</scope>
    <source>
        <strain evidence="1">NEAU-351</strain>
    </source>
</reference>
<proteinExistence type="predicted"/>